<feature type="non-terminal residue" evidence="2">
    <location>
        <position position="1"/>
    </location>
</feature>
<name>A0A6L2MMY8_TANCI</name>
<organism evidence="2">
    <name type="scientific">Tanacetum cinerariifolium</name>
    <name type="common">Dalmatian daisy</name>
    <name type="synonym">Chrysanthemum cinerariifolium</name>
    <dbReference type="NCBI Taxonomy" id="118510"/>
    <lineage>
        <taxon>Eukaryota</taxon>
        <taxon>Viridiplantae</taxon>
        <taxon>Streptophyta</taxon>
        <taxon>Embryophyta</taxon>
        <taxon>Tracheophyta</taxon>
        <taxon>Spermatophyta</taxon>
        <taxon>Magnoliopsida</taxon>
        <taxon>eudicotyledons</taxon>
        <taxon>Gunneridae</taxon>
        <taxon>Pentapetalae</taxon>
        <taxon>asterids</taxon>
        <taxon>campanulids</taxon>
        <taxon>Asterales</taxon>
        <taxon>Asteraceae</taxon>
        <taxon>Asteroideae</taxon>
        <taxon>Anthemideae</taxon>
        <taxon>Anthemidinae</taxon>
        <taxon>Tanacetum</taxon>
    </lineage>
</organism>
<dbReference type="InterPro" id="IPR013103">
    <property type="entry name" value="RVT_2"/>
</dbReference>
<feature type="domain" description="Reverse transcriptase Ty1/copia-type" evidence="1">
    <location>
        <begin position="8"/>
        <end position="50"/>
    </location>
</feature>
<dbReference type="Pfam" id="PF07727">
    <property type="entry name" value="RVT_2"/>
    <property type="match status" value="1"/>
</dbReference>
<evidence type="ECO:0000259" key="1">
    <source>
        <dbReference type="Pfam" id="PF07727"/>
    </source>
</evidence>
<dbReference type="EMBL" id="BKCJ010006738">
    <property type="protein sequence ID" value="GEU73685.1"/>
    <property type="molecule type" value="Genomic_DNA"/>
</dbReference>
<evidence type="ECO:0000313" key="2">
    <source>
        <dbReference type="EMBL" id="GEU73685.1"/>
    </source>
</evidence>
<comment type="caution">
    <text evidence="2">The sequence shown here is derived from an EMBL/GenBank/DDBJ whole genome shotgun (WGS) entry which is preliminary data.</text>
</comment>
<sequence>HKFHADGNLSRYKACLVVNGSSQQLGVDFDETFSPVVKLATIRTVLSHCVSRLVAAVVLALAAAAGIEPPAVGPDRKQEQGPHSMQ</sequence>
<reference evidence="2" key="1">
    <citation type="journal article" date="2019" name="Sci. Rep.">
        <title>Draft genome of Tanacetum cinerariifolium, the natural source of mosquito coil.</title>
        <authorList>
            <person name="Yamashiro T."/>
            <person name="Shiraishi A."/>
            <person name="Satake H."/>
            <person name="Nakayama K."/>
        </authorList>
    </citation>
    <scope>NUCLEOTIDE SEQUENCE</scope>
</reference>
<proteinExistence type="predicted"/>
<dbReference type="AlphaFoldDB" id="A0A6L2MMY8"/>
<protein>
    <submittedName>
        <fullName evidence="2">Ribonuclease H-like domain-containing protein</fullName>
    </submittedName>
</protein>
<accession>A0A6L2MMY8</accession>
<gene>
    <name evidence="2" type="ORF">Tci_045663</name>
</gene>